<evidence type="ECO:0000256" key="3">
    <source>
        <dbReference type="ARBA" id="ARBA00012438"/>
    </source>
</evidence>
<accession>A0ABY7GUF4</accession>
<evidence type="ECO:0000256" key="9">
    <source>
        <dbReference type="ARBA" id="ARBA00023012"/>
    </source>
</evidence>
<keyword evidence="14" id="KW-1185">Reference proteome</keyword>
<dbReference type="Proteomes" id="UP001164459">
    <property type="component" value="Chromosome"/>
</dbReference>
<protein>
    <recommendedName>
        <fullName evidence="3">histidine kinase</fullName>
        <ecNumber evidence="3">2.7.13.3</ecNumber>
    </recommendedName>
</protein>
<organism evidence="13 14">
    <name type="scientific">Nannocystis punicea</name>
    <dbReference type="NCBI Taxonomy" id="2995304"/>
    <lineage>
        <taxon>Bacteria</taxon>
        <taxon>Pseudomonadati</taxon>
        <taxon>Myxococcota</taxon>
        <taxon>Polyangia</taxon>
        <taxon>Nannocystales</taxon>
        <taxon>Nannocystaceae</taxon>
        <taxon>Nannocystis</taxon>
    </lineage>
</organism>
<dbReference type="Gene3D" id="3.30.565.10">
    <property type="entry name" value="Histidine kinase-like ATPase, C-terminal domain"/>
    <property type="match status" value="1"/>
</dbReference>
<evidence type="ECO:0000256" key="1">
    <source>
        <dbReference type="ARBA" id="ARBA00000085"/>
    </source>
</evidence>
<dbReference type="InterPro" id="IPR003594">
    <property type="entry name" value="HATPase_dom"/>
</dbReference>
<keyword evidence="6" id="KW-0812">Transmembrane</keyword>
<dbReference type="GO" id="GO:0016301">
    <property type="term" value="F:kinase activity"/>
    <property type="evidence" value="ECO:0007669"/>
    <property type="project" value="UniProtKB-KW"/>
</dbReference>
<dbReference type="InterPro" id="IPR036097">
    <property type="entry name" value="HisK_dim/P_sf"/>
</dbReference>
<keyword evidence="9" id="KW-0902">Two-component regulatory system</keyword>
<proteinExistence type="predicted"/>
<evidence type="ECO:0000259" key="11">
    <source>
        <dbReference type="PROSITE" id="PS50109"/>
    </source>
</evidence>
<dbReference type="PANTHER" id="PTHR45436">
    <property type="entry name" value="SENSOR HISTIDINE KINASE YKOH"/>
    <property type="match status" value="1"/>
</dbReference>
<dbReference type="SUPFAM" id="SSF47384">
    <property type="entry name" value="Homodimeric domain of signal transducing histidine kinase"/>
    <property type="match status" value="1"/>
</dbReference>
<dbReference type="SMART" id="SM00388">
    <property type="entry name" value="HisKA"/>
    <property type="match status" value="1"/>
</dbReference>
<dbReference type="RefSeq" id="WP_269032910.1">
    <property type="nucleotide sequence ID" value="NZ_CP114040.1"/>
</dbReference>
<dbReference type="InterPro" id="IPR005467">
    <property type="entry name" value="His_kinase_dom"/>
</dbReference>
<reference evidence="13" key="1">
    <citation type="submission" date="2022-11" db="EMBL/GenBank/DDBJ databases">
        <title>Minimal conservation of predation-associated metabolite biosynthetic gene clusters underscores biosynthetic potential of Myxococcota including descriptions for ten novel species: Archangium lansinium sp. nov., Myxococcus landrumus sp. nov., Nannocystis bai.</title>
        <authorList>
            <person name="Ahearne A."/>
            <person name="Stevens C."/>
            <person name="Dowd S."/>
        </authorList>
    </citation>
    <scope>NUCLEOTIDE SEQUENCE</scope>
    <source>
        <strain evidence="13">Fl3</strain>
    </source>
</reference>
<dbReference type="InterPro" id="IPR050428">
    <property type="entry name" value="TCS_sensor_his_kinase"/>
</dbReference>
<comment type="catalytic activity">
    <reaction evidence="1">
        <text>ATP + protein L-histidine = ADP + protein N-phospho-L-histidine.</text>
        <dbReference type="EC" id="2.7.13.3"/>
    </reaction>
</comment>
<dbReference type="CDD" id="cd00082">
    <property type="entry name" value="HisKA"/>
    <property type="match status" value="1"/>
</dbReference>
<evidence type="ECO:0000256" key="7">
    <source>
        <dbReference type="ARBA" id="ARBA00022777"/>
    </source>
</evidence>
<keyword evidence="8" id="KW-1133">Transmembrane helix</keyword>
<dbReference type="InterPro" id="IPR004358">
    <property type="entry name" value="Sig_transdc_His_kin-like_C"/>
</dbReference>
<keyword evidence="5" id="KW-0808">Transferase</keyword>
<gene>
    <name evidence="13" type="ORF">O0S08_30720</name>
</gene>
<sequence>MILNALAVTVVLAILGRRWLRTRLSPLAEFERELGTLRVLDRNQRIESDWGVAEVDTLASTLNSLLERIQRSVEREQRFVADAAHELRTPLTRLCGQLELASGELPAGSALHDRITAAARTSQELGRTMEILLALARNQAITGEAVDLDEVVAACVASLSPVDAARVHVRQGNEPVIVRGDELLLRLAVGNLLDNALKYSPGAVEVHTRTGADEIVVQVDDHGAGLSEADLARVRTPFVRGTNHARRVRGAGLGLALVEHVAALHRGSLGLVNTGSGTRATLQFSPWCSSTASGPD</sequence>
<dbReference type="SMART" id="SM00387">
    <property type="entry name" value="HATPase_c"/>
    <property type="match status" value="1"/>
</dbReference>
<feature type="domain" description="Histidine kinase" evidence="11">
    <location>
        <begin position="82"/>
        <end position="284"/>
    </location>
</feature>
<keyword evidence="4" id="KW-0597">Phosphoprotein</keyword>
<dbReference type="PROSITE" id="PS50885">
    <property type="entry name" value="HAMP"/>
    <property type="match status" value="1"/>
</dbReference>
<keyword evidence="7 13" id="KW-0418">Kinase</keyword>
<evidence type="ECO:0000256" key="10">
    <source>
        <dbReference type="ARBA" id="ARBA00023136"/>
    </source>
</evidence>
<dbReference type="InterPro" id="IPR003660">
    <property type="entry name" value="HAMP_dom"/>
</dbReference>
<dbReference type="PRINTS" id="PR00344">
    <property type="entry name" value="BCTRLSENSOR"/>
</dbReference>
<evidence type="ECO:0000256" key="8">
    <source>
        <dbReference type="ARBA" id="ARBA00022989"/>
    </source>
</evidence>
<evidence type="ECO:0000313" key="13">
    <source>
        <dbReference type="EMBL" id="WAS90583.1"/>
    </source>
</evidence>
<dbReference type="Gene3D" id="1.10.287.130">
    <property type="match status" value="1"/>
</dbReference>
<dbReference type="InterPro" id="IPR036890">
    <property type="entry name" value="HATPase_C_sf"/>
</dbReference>
<dbReference type="EC" id="2.7.13.3" evidence="3"/>
<dbReference type="InterPro" id="IPR003661">
    <property type="entry name" value="HisK_dim/P_dom"/>
</dbReference>
<dbReference type="PANTHER" id="PTHR45436:SF5">
    <property type="entry name" value="SENSOR HISTIDINE KINASE TRCS"/>
    <property type="match status" value="1"/>
</dbReference>
<evidence type="ECO:0000256" key="4">
    <source>
        <dbReference type="ARBA" id="ARBA00022553"/>
    </source>
</evidence>
<evidence type="ECO:0000256" key="6">
    <source>
        <dbReference type="ARBA" id="ARBA00022692"/>
    </source>
</evidence>
<dbReference type="Pfam" id="PF00512">
    <property type="entry name" value="HisKA"/>
    <property type="match status" value="1"/>
</dbReference>
<evidence type="ECO:0000313" key="14">
    <source>
        <dbReference type="Proteomes" id="UP001164459"/>
    </source>
</evidence>
<dbReference type="SUPFAM" id="SSF55874">
    <property type="entry name" value="ATPase domain of HSP90 chaperone/DNA topoisomerase II/histidine kinase"/>
    <property type="match status" value="1"/>
</dbReference>
<comment type="subcellular location">
    <subcellularLocation>
        <location evidence="2">Membrane</location>
    </subcellularLocation>
</comment>
<name>A0ABY7GUF4_9BACT</name>
<evidence type="ECO:0000256" key="2">
    <source>
        <dbReference type="ARBA" id="ARBA00004370"/>
    </source>
</evidence>
<evidence type="ECO:0000256" key="5">
    <source>
        <dbReference type="ARBA" id="ARBA00022679"/>
    </source>
</evidence>
<dbReference type="EMBL" id="CP114040">
    <property type="protein sequence ID" value="WAS90583.1"/>
    <property type="molecule type" value="Genomic_DNA"/>
</dbReference>
<evidence type="ECO:0000259" key="12">
    <source>
        <dbReference type="PROSITE" id="PS50885"/>
    </source>
</evidence>
<keyword evidence="10" id="KW-0472">Membrane</keyword>
<dbReference type="PROSITE" id="PS50109">
    <property type="entry name" value="HIS_KIN"/>
    <property type="match status" value="1"/>
</dbReference>
<dbReference type="Pfam" id="PF02518">
    <property type="entry name" value="HATPase_c"/>
    <property type="match status" value="1"/>
</dbReference>
<feature type="domain" description="HAMP" evidence="12">
    <location>
        <begin position="21"/>
        <end position="74"/>
    </location>
</feature>